<evidence type="ECO:0000313" key="8">
    <source>
        <dbReference type="EMBL" id="KBZ69287.1"/>
    </source>
</evidence>
<keyword evidence="3" id="KW-0560">Oxidoreductase</keyword>
<evidence type="ECO:0000256" key="3">
    <source>
        <dbReference type="ARBA" id="ARBA00023002"/>
    </source>
</evidence>
<gene>
    <name evidence="8" type="ORF">K875_00002</name>
</gene>
<keyword evidence="1" id="KW-0001">2Fe-2S</keyword>
<reference evidence="8 9" key="1">
    <citation type="submission" date="2014-04" db="EMBL/GenBank/DDBJ databases">
        <title>The Genome Sequence of Mycobacterium tuberculosis TKK-01-0051.</title>
        <authorList>
            <consortium name="The Broad Institute Genomics Platform"/>
            <consortium name="The Broad Institute Genome Sequencing Center for Infectious Disease"/>
            <person name="Earl A.M."/>
            <person name="Cohen K."/>
            <person name="Pym A."/>
            <person name="Bishai W."/>
            <person name="Maharaj K."/>
            <person name="Desjardins C."/>
            <person name="Abeel T."/>
            <person name="Young S."/>
            <person name="Zeng Q."/>
            <person name="Gargeya S."/>
            <person name="Abouelleil A."/>
            <person name="Alvarado L."/>
            <person name="Chapman S.B."/>
            <person name="Gainer-Dewar J."/>
            <person name="Goldberg J."/>
            <person name="Griggs A."/>
            <person name="Gujja S."/>
            <person name="Hansen M."/>
            <person name="Howarth C."/>
            <person name="Imamovic A."/>
            <person name="Larimer J."/>
            <person name="Murphy C."/>
            <person name="Naylor J."/>
            <person name="Pearson M."/>
            <person name="Poon T.W."/>
            <person name="Priest M."/>
            <person name="Roberts A."/>
            <person name="Saif S."/>
            <person name="Shea T."/>
            <person name="Sykes S."/>
            <person name="Wortman J."/>
            <person name="Nusbaum C."/>
            <person name="Birren B."/>
        </authorList>
    </citation>
    <scope>NUCLEOTIDE SEQUENCE [LARGE SCALE GENOMIC DNA]</scope>
    <source>
        <strain evidence="8 9">TKK-01-0051</strain>
    </source>
</reference>
<comment type="caution">
    <text evidence="8">The sequence shown here is derived from an EMBL/GenBank/DDBJ whole genome shotgun (WGS) entry which is preliminary data.</text>
</comment>
<sequence>MSIAHHESEATPGGQPPAALAGSESGVGGKWPRYLEAELGFSNHWHPVLFGRELAEGGFVSVQALGRRVLLTRVDGQVRAIADRCAHRGVRFSAEPLCFQKGTVSCWYHGWTYRLEDGELVDVLTSPNSPVIGQIGIPVFAVEEAQGLIFVFIGDEEPHDLADDVPPGFLDADTHCLGIRRTVDSNWRLGVENGFDTTHIFMHRNSPLVTENRIALPYGFVPADRGAMDIHAKSWPKGVVDNLAQNYQPIFDAQLDGESVLRFKFTGDEKRVAAQVSVWLPGVLKVEPFPDPSLIQYEFYVPINDSKHEYFQVLQRKVSSEADIAAYEREFEVKWRDLGLHGFNDDDVWAREAQEEFYRDHNGWANEHLFPPDLCITKWRQLASTHARGVQHLQDGSK</sequence>
<dbReference type="SUPFAM" id="SSF55961">
    <property type="entry name" value="Bet v1-like"/>
    <property type="match status" value="1"/>
</dbReference>
<keyword evidence="5" id="KW-0411">Iron-sulfur</keyword>
<dbReference type="CDD" id="cd08878">
    <property type="entry name" value="RHO_alpha_C_DMO-like"/>
    <property type="match status" value="1"/>
</dbReference>
<evidence type="ECO:0000256" key="1">
    <source>
        <dbReference type="ARBA" id="ARBA00022714"/>
    </source>
</evidence>
<evidence type="ECO:0000256" key="5">
    <source>
        <dbReference type="ARBA" id="ARBA00023014"/>
    </source>
</evidence>
<dbReference type="PANTHER" id="PTHR21266:SF59">
    <property type="entry name" value="BLR4922 PROTEIN"/>
    <property type="match status" value="1"/>
</dbReference>
<dbReference type="EMBL" id="JLXW01000001">
    <property type="protein sequence ID" value="KBZ69287.1"/>
    <property type="molecule type" value="Genomic_DNA"/>
</dbReference>
<dbReference type="Gene3D" id="2.20.25.10">
    <property type="match status" value="1"/>
</dbReference>
<organism evidence="8 9">
    <name type="scientific">Mycobacterium [tuberculosis] TKK-01-0051</name>
    <dbReference type="NCBI Taxonomy" id="1324261"/>
    <lineage>
        <taxon>Bacteria</taxon>
        <taxon>Bacillati</taxon>
        <taxon>Actinomycetota</taxon>
        <taxon>Actinomycetes</taxon>
        <taxon>Mycobacteriales</taxon>
        <taxon>Mycobacteriaceae</taxon>
        <taxon>Mycobacterium</taxon>
        <taxon>Mycobacterium avium complex (MAC)</taxon>
    </lineage>
</organism>
<dbReference type="GO" id="GO:0046872">
    <property type="term" value="F:metal ion binding"/>
    <property type="evidence" value="ECO:0007669"/>
    <property type="project" value="UniProtKB-KW"/>
</dbReference>
<feature type="region of interest" description="Disordered" evidence="6">
    <location>
        <begin position="1"/>
        <end position="24"/>
    </location>
</feature>
<dbReference type="SUPFAM" id="SSF50022">
    <property type="entry name" value="ISP domain"/>
    <property type="match status" value="1"/>
</dbReference>
<dbReference type="PATRIC" id="fig|1324261.3.peg.3"/>
<dbReference type="InterPro" id="IPR017941">
    <property type="entry name" value="Rieske_2Fe-2S"/>
</dbReference>
<evidence type="ECO:0000313" key="9">
    <source>
        <dbReference type="Proteomes" id="UP000025947"/>
    </source>
</evidence>
<dbReference type="GO" id="GO:0051537">
    <property type="term" value="F:2 iron, 2 sulfur cluster binding"/>
    <property type="evidence" value="ECO:0007669"/>
    <property type="project" value="UniProtKB-KW"/>
</dbReference>
<keyword evidence="9" id="KW-1185">Reference proteome</keyword>
<dbReference type="Pfam" id="PF11723">
    <property type="entry name" value="Aromatic_hydrox"/>
    <property type="match status" value="1"/>
</dbReference>
<dbReference type="AlphaFoldDB" id="A0A051UJC9"/>
<proteinExistence type="predicted"/>
<dbReference type="GO" id="GO:0016705">
    <property type="term" value="F:oxidoreductase activity, acting on paired donors, with incorporation or reduction of molecular oxygen"/>
    <property type="evidence" value="ECO:0007669"/>
    <property type="project" value="UniProtKB-ARBA"/>
</dbReference>
<keyword evidence="4" id="KW-0408">Iron</keyword>
<dbReference type="PROSITE" id="PS51296">
    <property type="entry name" value="RIESKE"/>
    <property type="match status" value="1"/>
</dbReference>
<feature type="domain" description="Rieske" evidence="7">
    <location>
        <begin position="45"/>
        <end position="151"/>
    </location>
</feature>
<dbReference type="GO" id="GO:0004497">
    <property type="term" value="F:monooxygenase activity"/>
    <property type="evidence" value="ECO:0007669"/>
    <property type="project" value="UniProtKB-ARBA"/>
</dbReference>
<dbReference type="Gene3D" id="2.20.25.680">
    <property type="match status" value="1"/>
</dbReference>
<dbReference type="InterPro" id="IPR021028">
    <property type="entry name" value="Homotrim_ring_OHase_catalytic"/>
</dbReference>
<dbReference type="PANTHER" id="PTHR21266">
    <property type="entry name" value="IRON-SULFUR DOMAIN CONTAINING PROTEIN"/>
    <property type="match status" value="1"/>
</dbReference>
<keyword evidence="2" id="KW-0479">Metal-binding</keyword>
<dbReference type="InterPro" id="IPR050584">
    <property type="entry name" value="Cholesterol_7-desaturase"/>
</dbReference>
<evidence type="ECO:0000256" key="4">
    <source>
        <dbReference type="ARBA" id="ARBA00023004"/>
    </source>
</evidence>
<name>A0A051UJC9_9MYCO</name>
<protein>
    <recommendedName>
        <fullName evidence="7">Rieske domain-containing protein</fullName>
    </recommendedName>
</protein>
<evidence type="ECO:0000256" key="2">
    <source>
        <dbReference type="ARBA" id="ARBA00022723"/>
    </source>
</evidence>
<accession>A0A051UJC9</accession>
<evidence type="ECO:0000259" key="7">
    <source>
        <dbReference type="PROSITE" id="PS51296"/>
    </source>
</evidence>
<dbReference type="Gene3D" id="3.90.380.10">
    <property type="entry name" value="Naphthalene 1,2-dioxygenase Alpha Subunit, Chain A, domain 1"/>
    <property type="match status" value="1"/>
</dbReference>
<evidence type="ECO:0000256" key="6">
    <source>
        <dbReference type="SAM" id="MobiDB-lite"/>
    </source>
</evidence>
<dbReference type="Pfam" id="PF00355">
    <property type="entry name" value="Rieske"/>
    <property type="match status" value="1"/>
</dbReference>
<dbReference type="Proteomes" id="UP000025947">
    <property type="component" value="Unassembled WGS sequence"/>
</dbReference>
<dbReference type="HOGENOM" id="CLU_690536_0_0_11"/>
<dbReference type="InterPro" id="IPR036922">
    <property type="entry name" value="Rieske_2Fe-2S_sf"/>
</dbReference>
<dbReference type="RefSeq" id="WP_199778373.1">
    <property type="nucleotide sequence ID" value="NZ_KK328284.1"/>
</dbReference>